<dbReference type="AlphaFoldDB" id="A0AA88XDS9"/>
<protein>
    <recommendedName>
        <fullName evidence="1">DZIP3-like HEPN domain-containing protein</fullName>
    </recommendedName>
</protein>
<dbReference type="Pfam" id="PF18738">
    <property type="entry name" value="HEPN_DZIP3"/>
    <property type="match status" value="1"/>
</dbReference>
<proteinExistence type="predicted"/>
<comment type="caution">
    <text evidence="2">The sequence shown here is derived from an EMBL/GenBank/DDBJ whole genome shotgun (WGS) entry which is preliminary data.</text>
</comment>
<name>A0AA88XDS9_PINIB</name>
<organism evidence="2 3">
    <name type="scientific">Pinctada imbricata</name>
    <name type="common">Atlantic pearl-oyster</name>
    <name type="synonym">Pinctada martensii</name>
    <dbReference type="NCBI Taxonomy" id="66713"/>
    <lineage>
        <taxon>Eukaryota</taxon>
        <taxon>Metazoa</taxon>
        <taxon>Spiralia</taxon>
        <taxon>Lophotrochozoa</taxon>
        <taxon>Mollusca</taxon>
        <taxon>Bivalvia</taxon>
        <taxon>Autobranchia</taxon>
        <taxon>Pteriomorphia</taxon>
        <taxon>Pterioida</taxon>
        <taxon>Pterioidea</taxon>
        <taxon>Pteriidae</taxon>
        <taxon>Pinctada</taxon>
    </lineage>
</organism>
<dbReference type="EMBL" id="VSWD01000014">
    <property type="protein sequence ID" value="KAK3083096.1"/>
    <property type="molecule type" value="Genomic_DNA"/>
</dbReference>
<accession>A0AA88XDS9</accession>
<sequence>MATSRSSITCSSTDTERNNFLRLAQGILGPGTVIARDVLQRYITPYLLSQKVNYNLSIGYRLNKEQRNLVTNASSDGYRKFDITLIYYLLRNLVSDINDPSKPKFPNPTRGWGKSPQPLDHSISDDVERLRILRNHILSHASSASLHDSIYQTAWQQLKDIANRMGRELRKDYDKKLEDLESYTMTEAQWKDMFSKIQSIKGISKCFENETNC</sequence>
<feature type="domain" description="DZIP3-like HEPN" evidence="1">
    <location>
        <begin position="60"/>
        <end position="185"/>
    </location>
</feature>
<reference evidence="2" key="1">
    <citation type="submission" date="2019-08" db="EMBL/GenBank/DDBJ databases">
        <title>The improved chromosome-level genome for the pearl oyster Pinctada fucata martensii using PacBio sequencing and Hi-C.</title>
        <authorList>
            <person name="Zheng Z."/>
        </authorList>
    </citation>
    <scope>NUCLEOTIDE SEQUENCE</scope>
    <source>
        <strain evidence="2">ZZ-2019</strain>
        <tissue evidence="2">Adductor muscle</tissue>
    </source>
</reference>
<evidence type="ECO:0000259" key="1">
    <source>
        <dbReference type="Pfam" id="PF18738"/>
    </source>
</evidence>
<keyword evidence="3" id="KW-1185">Reference proteome</keyword>
<evidence type="ECO:0000313" key="3">
    <source>
        <dbReference type="Proteomes" id="UP001186944"/>
    </source>
</evidence>
<dbReference type="Proteomes" id="UP001186944">
    <property type="component" value="Unassembled WGS sequence"/>
</dbReference>
<evidence type="ECO:0000313" key="2">
    <source>
        <dbReference type="EMBL" id="KAK3083096.1"/>
    </source>
</evidence>
<gene>
    <name evidence="2" type="ORF">FSP39_013918</name>
</gene>
<dbReference type="InterPro" id="IPR041249">
    <property type="entry name" value="HEPN_DZIP3"/>
</dbReference>